<reference evidence="2" key="2">
    <citation type="submission" date="2021-08" db="EMBL/GenBank/DDBJ databases">
        <authorList>
            <person name="Tani A."/>
            <person name="Ola A."/>
            <person name="Ogura Y."/>
            <person name="Katsura K."/>
            <person name="Hayashi T."/>
        </authorList>
    </citation>
    <scope>NUCLEOTIDE SEQUENCE</scope>
    <source>
        <strain evidence="2">NBRC 103626</strain>
    </source>
</reference>
<evidence type="ECO:0000313" key="2">
    <source>
        <dbReference type="EMBL" id="GJD80865.1"/>
    </source>
</evidence>
<evidence type="ECO:0000313" key="3">
    <source>
        <dbReference type="Proteomes" id="UP001055108"/>
    </source>
</evidence>
<feature type="compositionally biased region" description="Polar residues" evidence="1">
    <location>
        <begin position="50"/>
        <end position="64"/>
    </location>
</feature>
<sequence>MITAANTIERLTSPEAQRMLVSLPENPVGGPAVWVGPWPERRRKIASTMITVPSTMSPKSSAPTESRFADSPRATRMMTAKNSAKGIVATTISALRRLPRNSHCTTRISAMPNTILCSTVWVVTAIRSARS</sequence>
<dbReference type="AlphaFoldDB" id="A0AA37MC62"/>
<keyword evidence="3" id="KW-1185">Reference proteome</keyword>
<name>A0AA37MC62_9HYPH</name>
<proteinExistence type="predicted"/>
<protein>
    <submittedName>
        <fullName evidence="2">Uncharacterized protein</fullName>
    </submittedName>
</protein>
<feature type="region of interest" description="Disordered" evidence="1">
    <location>
        <begin position="50"/>
        <end position="71"/>
    </location>
</feature>
<dbReference type="Proteomes" id="UP001055108">
    <property type="component" value="Unassembled WGS sequence"/>
</dbReference>
<reference evidence="2" key="1">
    <citation type="journal article" date="2016" name="Front. Microbiol.">
        <title>Genome Sequence of the Piezophilic, Mesophilic Sulfate-Reducing Bacterium Desulfovibrio indicus J2T.</title>
        <authorList>
            <person name="Cao J."/>
            <person name="Maignien L."/>
            <person name="Shao Z."/>
            <person name="Alain K."/>
            <person name="Jebbar M."/>
        </authorList>
    </citation>
    <scope>NUCLEOTIDE SEQUENCE</scope>
    <source>
        <strain evidence="2">NBRC 103626</strain>
    </source>
</reference>
<evidence type="ECO:0000256" key="1">
    <source>
        <dbReference type="SAM" id="MobiDB-lite"/>
    </source>
</evidence>
<accession>A0AA37MC62</accession>
<comment type="caution">
    <text evidence="2">The sequence shown here is derived from an EMBL/GenBank/DDBJ whole genome shotgun (WGS) entry which is preliminary data.</text>
</comment>
<organism evidence="2 3">
    <name type="scientific">Methylobacterium gregans</name>
    <dbReference type="NCBI Taxonomy" id="374424"/>
    <lineage>
        <taxon>Bacteria</taxon>
        <taxon>Pseudomonadati</taxon>
        <taxon>Pseudomonadota</taxon>
        <taxon>Alphaproteobacteria</taxon>
        <taxon>Hyphomicrobiales</taxon>
        <taxon>Methylobacteriaceae</taxon>
        <taxon>Methylobacterium</taxon>
    </lineage>
</organism>
<dbReference type="EMBL" id="BPQM01000115">
    <property type="protein sequence ID" value="GJD80865.1"/>
    <property type="molecule type" value="Genomic_DNA"/>
</dbReference>
<gene>
    <name evidence="2" type="ORF">NBEOAGPD_4108</name>
</gene>